<protein>
    <submittedName>
        <fullName evidence="1">Uncharacterized protein</fullName>
    </submittedName>
</protein>
<reference evidence="1 2" key="1">
    <citation type="submission" date="2016-10" db="EMBL/GenBank/DDBJ databases">
        <authorList>
            <person name="de Groot N.N."/>
        </authorList>
    </citation>
    <scope>NUCLEOTIDE SEQUENCE [LARGE SCALE GENOMIC DNA]</scope>
    <source>
        <strain evidence="1 2">CGMCC 1.10331</strain>
    </source>
</reference>
<keyword evidence="2" id="KW-1185">Reference proteome</keyword>
<evidence type="ECO:0000313" key="1">
    <source>
        <dbReference type="EMBL" id="SEG66437.1"/>
    </source>
</evidence>
<sequence length="98" mass="11292">MDRRLELRIKGHLYEIREVNDQVLSSRQGFPMAEKGYQKTLKSVASCSNSELVDRVANNIKEQIRSREERPSNRSIRRDARMLLADEGIVADNYLNAA</sequence>
<evidence type="ECO:0000313" key="2">
    <source>
        <dbReference type="Proteomes" id="UP000236740"/>
    </source>
</evidence>
<organism evidence="1 2">
    <name type="scientific">Halobellus limi</name>
    <dbReference type="NCBI Taxonomy" id="699433"/>
    <lineage>
        <taxon>Archaea</taxon>
        <taxon>Methanobacteriati</taxon>
        <taxon>Methanobacteriota</taxon>
        <taxon>Stenosarchaea group</taxon>
        <taxon>Halobacteria</taxon>
        <taxon>Halobacteriales</taxon>
        <taxon>Haloferacaceae</taxon>
        <taxon>Halobellus</taxon>
    </lineage>
</organism>
<dbReference type="EMBL" id="FNVN01000006">
    <property type="protein sequence ID" value="SEG66437.1"/>
    <property type="molecule type" value="Genomic_DNA"/>
</dbReference>
<dbReference type="AlphaFoldDB" id="A0A1H6C141"/>
<proteinExistence type="predicted"/>
<name>A0A1H6C141_9EURY</name>
<gene>
    <name evidence="1" type="ORF">SAMN04488133_3103</name>
</gene>
<accession>A0A1H6C141</accession>
<dbReference type="Proteomes" id="UP000236740">
    <property type="component" value="Unassembled WGS sequence"/>
</dbReference>